<name>A0A2D3VE70_9PEZI</name>
<reference evidence="2 3" key="1">
    <citation type="submission" date="2016-03" db="EMBL/GenBank/DDBJ databases">
        <authorList>
            <person name="Ploux O."/>
        </authorList>
    </citation>
    <scope>NUCLEOTIDE SEQUENCE [LARGE SCALE GENOMIC DNA]</scope>
    <source>
        <strain evidence="2 3">URUG2</strain>
    </source>
</reference>
<dbReference type="RefSeq" id="XP_023629035.1">
    <property type="nucleotide sequence ID" value="XM_023773267.1"/>
</dbReference>
<evidence type="ECO:0000313" key="3">
    <source>
        <dbReference type="Proteomes" id="UP000225277"/>
    </source>
</evidence>
<evidence type="ECO:0000313" key="2">
    <source>
        <dbReference type="EMBL" id="CZT22146.1"/>
    </source>
</evidence>
<dbReference type="Proteomes" id="UP000225277">
    <property type="component" value="Unassembled WGS sequence"/>
</dbReference>
<protein>
    <submittedName>
        <fullName evidence="2">Uncharacterized protein</fullName>
    </submittedName>
</protein>
<organism evidence="2 3">
    <name type="scientific">Ramularia collo-cygni</name>
    <dbReference type="NCBI Taxonomy" id="112498"/>
    <lineage>
        <taxon>Eukaryota</taxon>
        <taxon>Fungi</taxon>
        <taxon>Dikarya</taxon>
        <taxon>Ascomycota</taxon>
        <taxon>Pezizomycotina</taxon>
        <taxon>Dothideomycetes</taxon>
        <taxon>Dothideomycetidae</taxon>
        <taxon>Mycosphaerellales</taxon>
        <taxon>Mycosphaerellaceae</taxon>
        <taxon>Ramularia</taxon>
    </lineage>
</organism>
<keyword evidence="3" id="KW-1185">Reference proteome</keyword>
<feature type="region of interest" description="Disordered" evidence="1">
    <location>
        <begin position="31"/>
        <end position="61"/>
    </location>
</feature>
<dbReference type="EMBL" id="FJUY01000013">
    <property type="protein sequence ID" value="CZT22146.1"/>
    <property type="molecule type" value="Genomic_DNA"/>
</dbReference>
<dbReference type="GeneID" id="35603116"/>
<evidence type="ECO:0000256" key="1">
    <source>
        <dbReference type="SAM" id="MobiDB-lite"/>
    </source>
</evidence>
<accession>A0A2D3VE70</accession>
<dbReference type="AlphaFoldDB" id="A0A2D3VE70"/>
<proteinExistence type="predicted"/>
<sequence length="325" mass="37094">MSSTITNKTSETLLRSFCSVLRTDLNGDKWQKRSINPTRPGGAITTRDKGWQGPGKKKRTSIDSPLALGVETVARLSGTPDKTQKEGFEEWNKWYEDNKSFQVRDWKRKMQNLAEIFSKIFFLDKLKCALEFNWDKQLSGDGGPVYGKTTHPDHNSVHIRMDNRDHSVFKKIDHHADIISTFIRELICGHLFCFCCEGAVPGRSDVCRWSGDPGNKGDGRFFGWFIVACKIDLCMKDLINIDGHCFSLRAAISHSEKGGKISAGDWLLFFTLFNWSEIAKLFDYLDSSAKERISFRRMLQKENEVAQVWAELGEKNPNKAVKDLR</sequence>
<gene>
    <name evidence="2" type="ORF">RCC_08015</name>
</gene>
<dbReference type="OrthoDB" id="5236983at2759"/>